<evidence type="ECO:0000313" key="1">
    <source>
        <dbReference type="EMBL" id="PWU24268.1"/>
    </source>
</evidence>
<dbReference type="Gene3D" id="2.20.28.160">
    <property type="match status" value="1"/>
</dbReference>
<reference evidence="1 2" key="1">
    <citation type="submission" date="2018-02" db="EMBL/GenBank/DDBJ databases">
        <title>Genomic Reconstructions from Amazon Rainforest and Pasture Soil Reveal Novel Insights into the Physiology of Candidate Phyla in Tropical Sites.</title>
        <authorList>
            <person name="Kroeger M.E."/>
            <person name="Delmont T."/>
            <person name="Eren A.M."/>
            <person name="Guo J."/>
            <person name="Meyer K.M."/>
            <person name="Khan K."/>
            <person name="Rodrigues J.L.M."/>
            <person name="Bohannan B.J.M."/>
            <person name="Tringe S."/>
            <person name="Borges C.D."/>
            <person name="Tiedje J."/>
            <person name="Tsai S.M."/>
            <person name="Nusslein K."/>
        </authorList>
    </citation>
    <scope>NUCLEOTIDE SEQUENCE [LARGE SCALE GENOMIC DNA]</scope>
    <source>
        <strain evidence="1">Amazon FNV 2010 28 9</strain>
    </source>
</reference>
<dbReference type="EMBL" id="PSRQ01000005">
    <property type="protein sequence ID" value="PWU24268.1"/>
    <property type="molecule type" value="Genomic_DNA"/>
</dbReference>
<dbReference type="InterPro" id="IPR005906">
    <property type="entry name" value="LysW"/>
</dbReference>
<organism evidence="1 2">
    <name type="scientific">Candidatus Cerribacteria bacterium 'Amazon FNV 2010 28 9'</name>
    <dbReference type="NCBI Taxonomy" id="2081795"/>
    <lineage>
        <taxon>Bacteria</taxon>
        <taxon>Candidatus Cerribacteria</taxon>
    </lineage>
</organism>
<gene>
    <name evidence="1" type="ORF">C5B42_00230</name>
</gene>
<dbReference type="PANTHER" id="PTHR40393:SF1">
    <property type="entry name" value="LYSINE BIOSYNTHESIS PROTEIN-RELATED"/>
    <property type="match status" value="1"/>
</dbReference>
<evidence type="ECO:0000313" key="2">
    <source>
        <dbReference type="Proteomes" id="UP000246104"/>
    </source>
</evidence>
<accession>A0A317JUE8</accession>
<sequence length="56" mass="6206">MNALCPECEETIELFSDTQRGEIVSCPVCGAEFEVTRTEPTVTLELTKPDEEDIGE</sequence>
<dbReference type="AlphaFoldDB" id="A0A317JUE8"/>
<dbReference type="PANTHER" id="PTHR40393">
    <property type="entry name" value="LYSINE BIOSYNTHESIS PROTEIN-RELATED-RELATED"/>
    <property type="match status" value="1"/>
</dbReference>
<comment type="caution">
    <text evidence="1">The sequence shown here is derived from an EMBL/GenBank/DDBJ whole genome shotgun (WGS) entry which is preliminary data.</text>
</comment>
<dbReference type="Proteomes" id="UP000246104">
    <property type="component" value="Unassembled WGS sequence"/>
</dbReference>
<name>A0A317JUE8_9BACT</name>
<dbReference type="Pfam" id="PF21344">
    <property type="entry name" value="Zn_ribbon_LysW"/>
    <property type="match status" value="1"/>
</dbReference>
<proteinExistence type="predicted"/>
<protein>
    <submittedName>
        <fullName evidence="1">Lysine biosynthesis protein LysW</fullName>
    </submittedName>
</protein>